<proteinExistence type="predicted"/>
<evidence type="ECO:0000256" key="1">
    <source>
        <dbReference type="SAM" id="SignalP"/>
    </source>
</evidence>
<dbReference type="AlphaFoldDB" id="A0AAU2H9M5"/>
<keyword evidence="1" id="KW-0732">Signal</keyword>
<evidence type="ECO:0000313" key="2">
    <source>
        <dbReference type="EMBL" id="WTU44180.1"/>
    </source>
</evidence>
<accession>A0AAU2H9M5</accession>
<feature type="chain" id="PRO_5043681882" evidence="1">
    <location>
        <begin position="25"/>
        <end position="304"/>
    </location>
</feature>
<name>A0AAU2H9M5_9ACTN</name>
<organism evidence="2">
    <name type="scientific">Streptomyces sp. NBC_00060</name>
    <dbReference type="NCBI Taxonomy" id="2975636"/>
    <lineage>
        <taxon>Bacteria</taxon>
        <taxon>Bacillati</taxon>
        <taxon>Actinomycetota</taxon>
        <taxon>Actinomycetes</taxon>
        <taxon>Kitasatosporales</taxon>
        <taxon>Streptomycetaceae</taxon>
        <taxon>Streptomyces</taxon>
    </lineage>
</organism>
<sequence>MRTALLRNGVRTAAAALAFTTALAGATTADATVRGDYGGHGRHPVEVSIGASGIHAPDTAQAGLVAFHVKTDDPNGRSLQALRPHRGVTMRKVLADLTKAISRNPATAARGISAVRDEVDALGGAQVTPAVSETFTTPIGAGPVVLLDFTAFLADPAHPVTRTLNLRGSRRGGASEDLAAFPDSIVITRETSAGPRFDVNGLHKAADNVLVHNSSDELHEMALQPVKRGTTDAQIQAFFGGNGSGTPPFTGPSLGLGAVSPGRTALLETHHLPPGTYALLCFVPDDKTGRPHVAEGMHKVVVLT</sequence>
<gene>
    <name evidence="2" type="ORF">OHV25_33660</name>
</gene>
<protein>
    <submittedName>
        <fullName evidence="2">Uncharacterized protein</fullName>
    </submittedName>
</protein>
<feature type="signal peptide" evidence="1">
    <location>
        <begin position="1"/>
        <end position="24"/>
    </location>
</feature>
<dbReference type="EMBL" id="CP108253">
    <property type="protein sequence ID" value="WTU44180.1"/>
    <property type="molecule type" value="Genomic_DNA"/>
</dbReference>
<reference evidence="2" key="1">
    <citation type="submission" date="2022-10" db="EMBL/GenBank/DDBJ databases">
        <title>The complete genomes of actinobacterial strains from the NBC collection.</title>
        <authorList>
            <person name="Joergensen T.S."/>
            <person name="Alvarez Arevalo M."/>
            <person name="Sterndorff E.B."/>
            <person name="Faurdal D."/>
            <person name="Vuksanovic O."/>
            <person name="Mourched A.-S."/>
            <person name="Charusanti P."/>
            <person name="Shaw S."/>
            <person name="Blin K."/>
            <person name="Weber T."/>
        </authorList>
    </citation>
    <scope>NUCLEOTIDE SEQUENCE</scope>
    <source>
        <strain evidence="2">NBC_00060</strain>
    </source>
</reference>